<name>A0ABQ4JG82_9ACTN</name>
<evidence type="ECO:0000313" key="2">
    <source>
        <dbReference type="EMBL" id="GIJ29503.1"/>
    </source>
</evidence>
<reference evidence="2 3" key="1">
    <citation type="submission" date="2021-01" db="EMBL/GenBank/DDBJ databases">
        <title>Whole genome shotgun sequence of Verrucosispora qiuiae NBRC 106684.</title>
        <authorList>
            <person name="Komaki H."/>
            <person name="Tamura T."/>
        </authorList>
    </citation>
    <scope>NUCLEOTIDE SEQUENCE [LARGE SCALE GENOMIC DNA]</scope>
    <source>
        <strain evidence="2 3">NBRC 106684</strain>
    </source>
</reference>
<evidence type="ECO:0000259" key="1">
    <source>
        <dbReference type="Pfam" id="PF04471"/>
    </source>
</evidence>
<dbReference type="InterPro" id="IPR011335">
    <property type="entry name" value="Restrct_endonuc-II-like"/>
</dbReference>
<proteinExistence type="predicted"/>
<organism evidence="2 3">
    <name type="scientific">Micromonospora qiuiae</name>
    <dbReference type="NCBI Taxonomy" id="502268"/>
    <lineage>
        <taxon>Bacteria</taxon>
        <taxon>Bacillati</taxon>
        <taxon>Actinomycetota</taxon>
        <taxon>Actinomycetes</taxon>
        <taxon>Micromonosporales</taxon>
        <taxon>Micromonosporaceae</taxon>
        <taxon>Micromonospora</taxon>
    </lineage>
</organism>
<dbReference type="EMBL" id="BOPC01000073">
    <property type="protein sequence ID" value="GIJ29503.1"/>
    <property type="molecule type" value="Genomic_DNA"/>
</dbReference>
<accession>A0ABQ4JG82</accession>
<protein>
    <recommendedName>
        <fullName evidence="1">Restriction endonuclease type IV Mrr domain-containing protein</fullName>
    </recommendedName>
</protein>
<dbReference type="SUPFAM" id="SSF52980">
    <property type="entry name" value="Restriction endonuclease-like"/>
    <property type="match status" value="1"/>
</dbReference>
<feature type="domain" description="Restriction endonuclease type IV Mrr" evidence="1">
    <location>
        <begin position="40"/>
        <end position="116"/>
    </location>
</feature>
<keyword evidence="3" id="KW-1185">Reference proteome</keyword>
<sequence>MAADALDTEYENGVADVLAYLAGDAAVVERNIRMPGKRSGKQRQIDVRVTGALFASGNATMVVDCKRYTKPLDVNHVGTFVGLVEDVGADMGLLVSTVGISPAAKQYADNVRGIRLDILPIEHLAAWSPRGTVSFDYAVPEELFPESVRAVRRAGFRVRPIKVDEWRGDVGIGLSAFRHFGVLSPSGEQQQQARKQLEAVLRRVGVSEPVELGSGVVAGGGTPGHRWLEVSLAGVPIGLKVLVSSEGEIATELDCVATSFLEGVPREQLDVIRPAIWPIPTMFPRW</sequence>
<comment type="caution">
    <text evidence="2">The sequence shown here is derived from an EMBL/GenBank/DDBJ whole genome shotgun (WGS) entry which is preliminary data.</text>
</comment>
<dbReference type="Proteomes" id="UP000653076">
    <property type="component" value="Unassembled WGS sequence"/>
</dbReference>
<gene>
    <name evidence="2" type="ORF">Vqi01_46650</name>
</gene>
<evidence type="ECO:0000313" key="3">
    <source>
        <dbReference type="Proteomes" id="UP000653076"/>
    </source>
</evidence>
<dbReference type="Pfam" id="PF04471">
    <property type="entry name" value="Mrr_cat"/>
    <property type="match status" value="1"/>
</dbReference>
<dbReference type="RefSeq" id="WP_204036962.1">
    <property type="nucleotide sequence ID" value="NZ_BOPC01000073.1"/>
</dbReference>
<dbReference type="InterPro" id="IPR007560">
    <property type="entry name" value="Restrct_endonuc_IV_Mrr"/>
</dbReference>